<sequence>MTTTTTSSSTATPIMTTTSSLTATKAVDDCRPVDDSPFGSRLIDSATSSHSVDDSFQVTSDETCSKEHCIVNRTVDKN</sequence>
<reference evidence="1" key="1">
    <citation type="journal article" date="2022" name="bioRxiv">
        <title>Sequencing and chromosome-scale assembly of the giantPleurodeles waltlgenome.</title>
        <authorList>
            <person name="Brown T."/>
            <person name="Elewa A."/>
            <person name="Iarovenko S."/>
            <person name="Subramanian E."/>
            <person name="Araus A.J."/>
            <person name="Petzold A."/>
            <person name="Susuki M."/>
            <person name="Suzuki K.-i.T."/>
            <person name="Hayashi T."/>
            <person name="Toyoda A."/>
            <person name="Oliveira C."/>
            <person name="Osipova E."/>
            <person name="Leigh N.D."/>
            <person name="Simon A."/>
            <person name="Yun M.H."/>
        </authorList>
    </citation>
    <scope>NUCLEOTIDE SEQUENCE</scope>
    <source>
        <strain evidence="1">20211129_DDA</strain>
        <tissue evidence="1">Liver</tissue>
    </source>
</reference>
<gene>
    <name evidence="1" type="ORF">NDU88_005758</name>
</gene>
<evidence type="ECO:0000313" key="2">
    <source>
        <dbReference type="Proteomes" id="UP001066276"/>
    </source>
</evidence>
<evidence type="ECO:0008006" key="3">
    <source>
        <dbReference type="Google" id="ProtNLM"/>
    </source>
</evidence>
<keyword evidence="2" id="KW-1185">Reference proteome</keyword>
<organism evidence="1 2">
    <name type="scientific">Pleurodeles waltl</name>
    <name type="common">Iberian ribbed newt</name>
    <dbReference type="NCBI Taxonomy" id="8319"/>
    <lineage>
        <taxon>Eukaryota</taxon>
        <taxon>Metazoa</taxon>
        <taxon>Chordata</taxon>
        <taxon>Craniata</taxon>
        <taxon>Vertebrata</taxon>
        <taxon>Euteleostomi</taxon>
        <taxon>Amphibia</taxon>
        <taxon>Batrachia</taxon>
        <taxon>Caudata</taxon>
        <taxon>Salamandroidea</taxon>
        <taxon>Salamandridae</taxon>
        <taxon>Pleurodelinae</taxon>
        <taxon>Pleurodeles</taxon>
    </lineage>
</organism>
<accession>A0AAV7L3H7</accession>
<proteinExistence type="predicted"/>
<dbReference type="AlphaFoldDB" id="A0AAV7L3H7"/>
<protein>
    <recommendedName>
        <fullName evidence="3">FHA domain-containing protein</fullName>
    </recommendedName>
</protein>
<dbReference type="Proteomes" id="UP001066276">
    <property type="component" value="Chromosome 12"/>
</dbReference>
<dbReference type="EMBL" id="JANPWB010000016">
    <property type="protein sequence ID" value="KAJ1085628.1"/>
    <property type="molecule type" value="Genomic_DNA"/>
</dbReference>
<name>A0AAV7L3H7_PLEWA</name>
<comment type="caution">
    <text evidence="1">The sequence shown here is derived from an EMBL/GenBank/DDBJ whole genome shotgun (WGS) entry which is preliminary data.</text>
</comment>
<evidence type="ECO:0000313" key="1">
    <source>
        <dbReference type="EMBL" id="KAJ1085628.1"/>
    </source>
</evidence>